<protein>
    <recommendedName>
        <fullName evidence="4">Dipeptidylpeptidase IV N-terminal domain-containing protein</fullName>
    </recommendedName>
</protein>
<comment type="caution">
    <text evidence="2">The sequence shown here is derived from an EMBL/GenBank/DDBJ whole genome shotgun (WGS) entry which is preliminary data.</text>
</comment>
<keyword evidence="1" id="KW-0812">Transmembrane</keyword>
<keyword evidence="1" id="KW-1133">Transmembrane helix</keyword>
<evidence type="ECO:0000256" key="1">
    <source>
        <dbReference type="SAM" id="Phobius"/>
    </source>
</evidence>
<evidence type="ECO:0000313" key="3">
    <source>
        <dbReference type="Proteomes" id="UP000177107"/>
    </source>
</evidence>
<gene>
    <name evidence="2" type="ORF">A3C95_00145</name>
</gene>
<dbReference type="STRING" id="1798499.A3C95_00145"/>
<name>A0A1F6E2G1_9BACT</name>
<sequence>MRQALIIVAAVIVIAGVGVGVYFMFFAGGANIIVAPSGDADTLPEAGSVPTAPVDEETPVVDIEQPRQVAARLVQISKGPVVTGAVVYTASSTDSAPEVAVNFIARESGNIYRYLVQSGSLTRTSNKTIPGIQETLWLPDGSLAYVRYLSGETHDTINTYALPESGDGGYFLAQNIADLSVHDAEILTVAEGTNGSVATRSRADGSNARQVFVTPLSMLRANFLGVREHLTFTKPSALTPGYAYLVNSIGNFERIAGPLNGLVALPSSSGEWVLISYSSQGLPALSLYEVKERTLIALPIATIADKCVWADDDRAVYCGVPIDPPESYIYPDDWYQGAVAFRDRLWKIDVEGRFAELVLDFEKETGQSLDATGLAIDTAPTILVFKNKRDASLWSYAL</sequence>
<feature type="transmembrane region" description="Helical" evidence="1">
    <location>
        <begin position="5"/>
        <end position="27"/>
    </location>
</feature>
<dbReference type="AlphaFoldDB" id="A0A1F6E2G1"/>
<dbReference type="Proteomes" id="UP000177107">
    <property type="component" value="Unassembled WGS sequence"/>
</dbReference>
<dbReference type="EMBL" id="MFLM01000019">
    <property type="protein sequence ID" value="OGG67895.1"/>
    <property type="molecule type" value="Genomic_DNA"/>
</dbReference>
<keyword evidence="1" id="KW-0472">Membrane</keyword>
<reference evidence="2 3" key="1">
    <citation type="journal article" date="2016" name="Nat. Commun.">
        <title>Thousands of microbial genomes shed light on interconnected biogeochemical processes in an aquifer system.</title>
        <authorList>
            <person name="Anantharaman K."/>
            <person name="Brown C.T."/>
            <person name="Hug L.A."/>
            <person name="Sharon I."/>
            <person name="Castelle C.J."/>
            <person name="Probst A.J."/>
            <person name="Thomas B.C."/>
            <person name="Singh A."/>
            <person name="Wilkins M.J."/>
            <person name="Karaoz U."/>
            <person name="Brodie E.L."/>
            <person name="Williams K.H."/>
            <person name="Hubbard S.S."/>
            <person name="Banfield J.F."/>
        </authorList>
    </citation>
    <scope>NUCLEOTIDE SEQUENCE [LARGE SCALE GENOMIC DNA]</scope>
</reference>
<accession>A0A1F6E2G1</accession>
<evidence type="ECO:0000313" key="2">
    <source>
        <dbReference type="EMBL" id="OGG67895.1"/>
    </source>
</evidence>
<organism evidence="2 3">
    <name type="scientific">Candidatus Kaiserbacteria bacterium RIFCSPHIGHO2_02_FULL_56_30</name>
    <dbReference type="NCBI Taxonomy" id="1798499"/>
    <lineage>
        <taxon>Bacteria</taxon>
        <taxon>Candidatus Kaiseribacteriota</taxon>
    </lineage>
</organism>
<evidence type="ECO:0008006" key="4">
    <source>
        <dbReference type="Google" id="ProtNLM"/>
    </source>
</evidence>
<proteinExistence type="predicted"/>